<dbReference type="GO" id="GO:0005737">
    <property type="term" value="C:cytoplasm"/>
    <property type="evidence" value="ECO:0007669"/>
    <property type="project" value="TreeGrafter"/>
</dbReference>
<dbReference type="InterPro" id="IPR000719">
    <property type="entry name" value="Prot_kinase_dom"/>
</dbReference>
<dbReference type="GO" id="GO:0004674">
    <property type="term" value="F:protein serine/threonine kinase activity"/>
    <property type="evidence" value="ECO:0007669"/>
    <property type="project" value="UniProtKB-KW"/>
</dbReference>
<name>B4IKG7_DROSE</name>
<dbReference type="EMBL" id="CH480852">
    <property type="protein sequence ID" value="EDW51559.1"/>
    <property type="molecule type" value="Genomic_DNA"/>
</dbReference>
<evidence type="ECO:0000256" key="8">
    <source>
        <dbReference type="ARBA" id="ARBA00048679"/>
    </source>
</evidence>
<sequence length="182" mass="20532">MPINRRTCVAGYSETADIWSVACLLWELATKTYLFDTQSKRGKDGKDEAHLAKIVETNGELSNRESLRPTKLTNLLIRCKGWTTRKATEFVDFLMPMLNTDPLKRTSARKALGSLYLCNIVVRGIDGYNYYNSERGSRDCTHTKSETYSDEDSSMCSIESSEFSSSEIDYGDDDDSKADDSK</sequence>
<keyword evidence="3" id="KW-0808">Transferase</keyword>
<evidence type="ECO:0000256" key="7">
    <source>
        <dbReference type="ARBA" id="ARBA00047899"/>
    </source>
</evidence>
<evidence type="ECO:0000259" key="10">
    <source>
        <dbReference type="PROSITE" id="PS50011"/>
    </source>
</evidence>
<evidence type="ECO:0000256" key="2">
    <source>
        <dbReference type="ARBA" id="ARBA00022527"/>
    </source>
</evidence>
<dbReference type="InterPro" id="IPR011009">
    <property type="entry name" value="Kinase-like_dom_sf"/>
</dbReference>
<comment type="catalytic activity">
    <reaction evidence="8">
        <text>L-seryl-[protein] + ATP = O-phospho-L-seryl-[protein] + ADP + H(+)</text>
        <dbReference type="Rhea" id="RHEA:17989"/>
        <dbReference type="Rhea" id="RHEA-COMP:9863"/>
        <dbReference type="Rhea" id="RHEA-COMP:11604"/>
        <dbReference type="ChEBI" id="CHEBI:15378"/>
        <dbReference type="ChEBI" id="CHEBI:29999"/>
        <dbReference type="ChEBI" id="CHEBI:30616"/>
        <dbReference type="ChEBI" id="CHEBI:83421"/>
        <dbReference type="ChEBI" id="CHEBI:456216"/>
        <dbReference type="EC" id="2.7.11.1"/>
    </reaction>
</comment>
<evidence type="ECO:0000256" key="9">
    <source>
        <dbReference type="SAM" id="MobiDB-lite"/>
    </source>
</evidence>
<dbReference type="Pfam" id="PF00069">
    <property type="entry name" value="Pkinase"/>
    <property type="match status" value="1"/>
</dbReference>
<feature type="compositionally biased region" description="Low complexity" evidence="9">
    <location>
        <begin position="154"/>
        <end position="168"/>
    </location>
</feature>
<evidence type="ECO:0000313" key="12">
    <source>
        <dbReference type="Proteomes" id="UP000001292"/>
    </source>
</evidence>
<dbReference type="GO" id="GO:0000245">
    <property type="term" value="P:spliceosomal complex assembly"/>
    <property type="evidence" value="ECO:0007669"/>
    <property type="project" value="TreeGrafter"/>
</dbReference>
<dbReference type="PROSITE" id="PS50011">
    <property type="entry name" value="PROTEIN_KINASE_DOM"/>
    <property type="match status" value="1"/>
</dbReference>
<feature type="domain" description="Protein kinase" evidence="10">
    <location>
        <begin position="1"/>
        <end position="117"/>
    </location>
</feature>
<feature type="compositionally biased region" description="Basic and acidic residues" evidence="9">
    <location>
        <begin position="136"/>
        <end position="147"/>
    </location>
</feature>
<dbReference type="AlphaFoldDB" id="B4IKG7"/>
<keyword evidence="4" id="KW-0547">Nucleotide-binding</keyword>
<dbReference type="Proteomes" id="UP000001292">
    <property type="component" value="Unassembled WGS sequence"/>
</dbReference>
<evidence type="ECO:0000256" key="3">
    <source>
        <dbReference type="ARBA" id="ARBA00022679"/>
    </source>
</evidence>
<reference evidence="11 12" key="1">
    <citation type="journal article" date="2007" name="Nature">
        <title>Evolution of genes and genomes on the Drosophila phylogeny.</title>
        <authorList>
            <consortium name="Drosophila 12 Genomes Consortium"/>
            <person name="Clark A.G."/>
            <person name="Eisen M.B."/>
            <person name="Smith D.R."/>
            <person name="Bergman C.M."/>
            <person name="Oliver B."/>
            <person name="Markow T.A."/>
            <person name="Kaufman T.C."/>
            <person name="Kellis M."/>
            <person name="Gelbart W."/>
            <person name="Iyer V.N."/>
            <person name="Pollard D.A."/>
            <person name="Sackton T.B."/>
            <person name="Larracuente A.M."/>
            <person name="Singh N.D."/>
            <person name="Abad J.P."/>
            <person name="Abt D.N."/>
            <person name="Adryan B."/>
            <person name="Aguade M."/>
            <person name="Akashi H."/>
            <person name="Anderson W.W."/>
            <person name="Aquadro C.F."/>
            <person name="Ardell D.H."/>
            <person name="Arguello R."/>
            <person name="Artieri C.G."/>
            <person name="Barbash D.A."/>
            <person name="Barker D."/>
            <person name="Barsanti P."/>
            <person name="Batterham P."/>
            <person name="Batzoglou S."/>
            <person name="Begun D."/>
            <person name="Bhutkar A."/>
            <person name="Blanco E."/>
            <person name="Bosak S.A."/>
            <person name="Bradley R.K."/>
            <person name="Brand A.D."/>
            <person name="Brent M.R."/>
            <person name="Brooks A.N."/>
            <person name="Brown R.H."/>
            <person name="Butlin R.K."/>
            <person name="Caggese C."/>
            <person name="Calvi B.R."/>
            <person name="Bernardo de Carvalho A."/>
            <person name="Caspi A."/>
            <person name="Castrezana S."/>
            <person name="Celniker S.E."/>
            <person name="Chang J.L."/>
            <person name="Chapple C."/>
            <person name="Chatterji S."/>
            <person name="Chinwalla A."/>
            <person name="Civetta A."/>
            <person name="Clifton S.W."/>
            <person name="Comeron J.M."/>
            <person name="Costello J.C."/>
            <person name="Coyne J.A."/>
            <person name="Daub J."/>
            <person name="David R.G."/>
            <person name="Delcher A.L."/>
            <person name="Delehaunty K."/>
            <person name="Do C.B."/>
            <person name="Ebling H."/>
            <person name="Edwards K."/>
            <person name="Eickbush T."/>
            <person name="Evans J.D."/>
            <person name="Filipski A."/>
            <person name="Findeiss S."/>
            <person name="Freyhult E."/>
            <person name="Fulton L."/>
            <person name="Fulton R."/>
            <person name="Garcia A.C."/>
            <person name="Gardiner A."/>
            <person name="Garfield D.A."/>
            <person name="Garvin B.E."/>
            <person name="Gibson G."/>
            <person name="Gilbert D."/>
            <person name="Gnerre S."/>
            <person name="Godfrey J."/>
            <person name="Good R."/>
            <person name="Gotea V."/>
            <person name="Gravely B."/>
            <person name="Greenberg A.J."/>
            <person name="Griffiths-Jones S."/>
            <person name="Gross S."/>
            <person name="Guigo R."/>
            <person name="Gustafson E.A."/>
            <person name="Haerty W."/>
            <person name="Hahn M.W."/>
            <person name="Halligan D.L."/>
            <person name="Halpern A.L."/>
            <person name="Halter G.M."/>
            <person name="Han M.V."/>
            <person name="Heger A."/>
            <person name="Hillier L."/>
            <person name="Hinrichs A.S."/>
            <person name="Holmes I."/>
            <person name="Hoskins R.A."/>
            <person name="Hubisz M.J."/>
            <person name="Hultmark D."/>
            <person name="Huntley M.A."/>
            <person name="Jaffe D.B."/>
            <person name="Jagadeeshan S."/>
            <person name="Jeck W.R."/>
            <person name="Johnson J."/>
            <person name="Jones C.D."/>
            <person name="Jordan W.C."/>
            <person name="Karpen G.H."/>
            <person name="Kataoka E."/>
            <person name="Keightley P.D."/>
            <person name="Kheradpour P."/>
            <person name="Kirkness E.F."/>
            <person name="Koerich L.B."/>
            <person name="Kristiansen K."/>
            <person name="Kudrna D."/>
            <person name="Kulathinal R.J."/>
            <person name="Kumar S."/>
            <person name="Kwok R."/>
            <person name="Lander E."/>
            <person name="Langley C.H."/>
            <person name="Lapoint R."/>
            <person name="Lazzaro B.P."/>
            <person name="Lee S.J."/>
            <person name="Levesque L."/>
            <person name="Li R."/>
            <person name="Lin C.F."/>
            <person name="Lin M.F."/>
            <person name="Lindblad-Toh K."/>
            <person name="Llopart A."/>
            <person name="Long M."/>
            <person name="Low L."/>
            <person name="Lozovsky E."/>
            <person name="Lu J."/>
            <person name="Luo M."/>
            <person name="Machado C.A."/>
            <person name="Makalowski W."/>
            <person name="Marzo M."/>
            <person name="Matsuda M."/>
            <person name="Matzkin L."/>
            <person name="McAllister B."/>
            <person name="McBride C.S."/>
            <person name="McKernan B."/>
            <person name="McKernan K."/>
            <person name="Mendez-Lago M."/>
            <person name="Minx P."/>
            <person name="Mollenhauer M.U."/>
            <person name="Montooth K."/>
            <person name="Mount S.M."/>
            <person name="Mu X."/>
            <person name="Myers E."/>
            <person name="Negre B."/>
            <person name="Newfeld S."/>
            <person name="Nielsen R."/>
            <person name="Noor M.A."/>
            <person name="O'Grady P."/>
            <person name="Pachter L."/>
            <person name="Papaceit M."/>
            <person name="Parisi M.J."/>
            <person name="Parisi M."/>
            <person name="Parts L."/>
            <person name="Pedersen J.S."/>
            <person name="Pesole G."/>
            <person name="Phillippy A.M."/>
            <person name="Ponting C.P."/>
            <person name="Pop M."/>
            <person name="Porcelli D."/>
            <person name="Powell J.R."/>
            <person name="Prohaska S."/>
            <person name="Pruitt K."/>
            <person name="Puig M."/>
            <person name="Quesneville H."/>
            <person name="Ram K.R."/>
            <person name="Rand D."/>
            <person name="Rasmussen M.D."/>
            <person name="Reed L.K."/>
            <person name="Reenan R."/>
            <person name="Reily A."/>
            <person name="Remington K.A."/>
            <person name="Rieger T.T."/>
            <person name="Ritchie M.G."/>
            <person name="Robin C."/>
            <person name="Rogers Y.H."/>
            <person name="Rohde C."/>
            <person name="Rozas J."/>
            <person name="Rubenfield M.J."/>
            <person name="Ruiz A."/>
            <person name="Russo S."/>
            <person name="Salzberg S.L."/>
            <person name="Sanchez-Gracia A."/>
            <person name="Saranga D.J."/>
            <person name="Sato H."/>
            <person name="Schaeffer S.W."/>
            <person name="Schatz M.C."/>
            <person name="Schlenke T."/>
            <person name="Schwartz R."/>
            <person name="Segarra C."/>
            <person name="Singh R.S."/>
            <person name="Sirot L."/>
            <person name="Sirota M."/>
            <person name="Sisneros N.B."/>
            <person name="Smith C.D."/>
            <person name="Smith T.F."/>
            <person name="Spieth J."/>
            <person name="Stage D.E."/>
            <person name="Stark A."/>
            <person name="Stephan W."/>
            <person name="Strausberg R.L."/>
            <person name="Strempel S."/>
            <person name="Sturgill D."/>
            <person name="Sutton G."/>
            <person name="Sutton G.G."/>
            <person name="Tao W."/>
            <person name="Teichmann S."/>
            <person name="Tobari Y.N."/>
            <person name="Tomimura Y."/>
            <person name="Tsolas J.M."/>
            <person name="Valente V.L."/>
            <person name="Venter E."/>
            <person name="Venter J.C."/>
            <person name="Vicario S."/>
            <person name="Vieira F.G."/>
            <person name="Vilella A.J."/>
            <person name="Villasante A."/>
            <person name="Walenz B."/>
            <person name="Wang J."/>
            <person name="Wasserman M."/>
            <person name="Watts T."/>
            <person name="Wilson D."/>
            <person name="Wilson R.K."/>
            <person name="Wing R.A."/>
            <person name="Wolfner M.F."/>
            <person name="Wong A."/>
            <person name="Wong G.K."/>
            <person name="Wu C.I."/>
            <person name="Wu G."/>
            <person name="Yamamoto D."/>
            <person name="Yang H.P."/>
            <person name="Yang S.P."/>
            <person name="Yorke J.A."/>
            <person name="Yoshida K."/>
            <person name="Zdobnov E."/>
            <person name="Zhang P."/>
            <person name="Zhang Y."/>
            <person name="Zimin A.V."/>
            <person name="Baldwin J."/>
            <person name="Abdouelleil A."/>
            <person name="Abdulkadir J."/>
            <person name="Abebe A."/>
            <person name="Abera B."/>
            <person name="Abreu J."/>
            <person name="Acer S.C."/>
            <person name="Aftuck L."/>
            <person name="Alexander A."/>
            <person name="An P."/>
            <person name="Anderson E."/>
            <person name="Anderson S."/>
            <person name="Arachi H."/>
            <person name="Azer M."/>
            <person name="Bachantsang P."/>
            <person name="Barry A."/>
            <person name="Bayul T."/>
            <person name="Berlin A."/>
            <person name="Bessette D."/>
            <person name="Bloom T."/>
            <person name="Blye J."/>
            <person name="Boguslavskiy L."/>
            <person name="Bonnet C."/>
            <person name="Boukhgalter B."/>
            <person name="Bourzgui I."/>
            <person name="Brown A."/>
            <person name="Cahill P."/>
            <person name="Channer S."/>
            <person name="Cheshatsang Y."/>
            <person name="Chuda L."/>
            <person name="Citroen M."/>
            <person name="Collymore A."/>
            <person name="Cooke P."/>
            <person name="Costello M."/>
            <person name="D'Aco K."/>
            <person name="Daza R."/>
            <person name="De Haan G."/>
            <person name="DeGray S."/>
            <person name="DeMaso C."/>
            <person name="Dhargay N."/>
            <person name="Dooley K."/>
            <person name="Dooley E."/>
            <person name="Doricent M."/>
            <person name="Dorje P."/>
            <person name="Dorjee K."/>
            <person name="Dupes A."/>
            <person name="Elong R."/>
            <person name="Falk J."/>
            <person name="Farina A."/>
            <person name="Faro S."/>
            <person name="Ferguson D."/>
            <person name="Fisher S."/>
            <person name="Foley C.D."/>
            <person name="Franke A."/>
            <person name="Friedrich D."/>
            <person name="Gadbois L."/>
            <person name="Gearin G."/>
            <person name="Gearin C.R."/>
            <person name="Giannoukos G."/>
            <person name="Goode T."/>
            <person name="Graham J."/>
            <person name="Grandbois E."/>
            <person name="Grewal S."/>
            <person name="Gyaltsen K."/>
            <person name="Hafez N."/>
            <person name="Hagos B."/>
            <person name="Hall J."/>
            <person name="Henson C."/>
            <person name="Hollinger A."/>
            <person name="Honan T."/>
            <person name="Huard M.D."/>
            <person name="Hughes L."/>
            <person name="Hurhula B."/>
            <person name="Husby M.E."/>
            <person name="Kamat A."/>
            <person name="Kanga B."/>
            <person name="Kashin S."/>
            <person name="Khazanovich D."/>
            <person name="Kisner P."/>
            <person name="Lance K."/>
            <person name="Lara M."/>
            <person name="Lee W."/>
            <person name="Lennon N."/>
            <person name="Letendre F."/>
            <person name="LeVine R."/>
            <person name="Lipovsky A."/>
            <person name="Liu X."/>
            <person name="Liu J."/>
            <person name="Liu S."/>
            <person name="Lokyitsang T."/>
            <person name="Lokyitsang Y."/>
            <person name="Lubonja R."/>
            <person name="Lui A."/>
            <person name="MacDonald P."/>
            <person name="Magnisalis V."/>
            <person name="Maru K."/>
            <person name="Matthews C."/>
            <person name="McCusker W."/>
            <person name="McDonough S."/>
            <person name="Mehta T."/>
            <person name="Meldrim J."/>
            <person name="Meneus L."/>
            <person name="Mihai O."/>
            <person name="Mihalev A."/>
            <person name="Mihova T."/>
            <person name="Mittelman R."/>
            <person name="Mlenga V."/>
            <person name="Montmayeur A."/>
            <person name="Mulrain L."/>
            <person name="Navidi A."/>
            <person name="Naylor J."/>
            <person name="Negash T."/>
            <person name="Nguyen T."/>
            <person name="Nguyen N."/>
            <person name="Nicol R."/>
            <person name="Norbu C."/>
            <person name="Norbu N."/>
            <person name="Novod N."/>
            <person name="O'Neill B."/>
            <person name="Osman S."/>
            <person name="Markiewicz E."/>
            <person name="Oyono O.L."/>
            <person name="Patti C."/>
            <person name="Phunkhang P."/>
            <person name="Pierre F."/>
            <person name="Priest M."/>
            <person name="Raghuraman S."/>
            <person name="Rege F."/>
            <person name="Reyes R."/>
            <person name="Rise C."/>
            <person name="Rogov P."/>
            <person name="Ross K."/>
            <person name="Ryan E."/>
            <person name="Settipalli S."/>
            <person name="Shea T."/>
            <person name="Sherpa N."/>
            <person name="Shi L."/>
            <person name="Shih D."/>
            <person name="Sparrow T."/>
            <person name="Spaulding J."/>
            <person name="Stalker J."/>
            <person name="Stange-Thomann N."/>
            <person name="Stavropoulos S."/>
            <person name="Stone C."/>
            <person name="Strader C."/>
            <person name="Tesfaye S."/>
            <person name="Thomson T."/>
            <person name="Thoulutsang Y."/>
            <person name="Thoulutsang D."/>
            <person name="Topham K."/>
            <person name="Topping I."/>
            <person name="Tsamla T."/>
            <person name="Vassiliev H."/>
            <person name="Vo A."/>
            <person name="Wangchuk T."/>
            <person name="Wangdi T."/>
            <person name="Weiand M."/>
            <person name="Wilkinson J."/>
            <person name="Wilson A."/>
            <person name="Yadav S."/>
            <person name="Young G."/>
            <person name="Yu Q."/>
            <person name="Zembek L."/>
            <person name="Zhong D."/>
            <person name="Zimmer A."/>
            <person name="Zwirko Z."/>
            <person name="Jaffe D.B."/>
            <person name="Alvarez P."/>
            <person name="Brockman W."/>
            <person name="Butler J."/>
            <person name="Chin C."/>
            <person name="Gnerre S."/>
            <person name="Grabherr M."/>
            <person name="Kleber M."/>
            <person name="Mauceli E."/>
            <person name="MacCallum I."/>
        </authorList>
    </citation>
    <scope>NUCLEOTIDE SEQUENCE [LARGE SCALE GENOMIC DNA]</scope>
    <source>
        <strain evidence="12">Rob3c / Tucson 14021-0248.25</strain>
    </source>
</reference>
<keyword evidence="12" id="KW-1185">Reference proteome</keyword>
<evidence type="ECO:0000256" key="6">
    <source>
        <dbReference type="ARBA" id="ARBA00022840"/>
    </source>
</evidence>
<keyword evidence="6" id="KW-0067">ATP-binding</keyword>
<proteinExistence type="predicted"/>
<dbReference type="Gene3D" id="1.10.510.10">
    <property type="entry name" value="Transferase(Phosphotransferase) domain 1"/>
    <property type="match status" value="1"/>
</dbReference>
<gene>
    <name evidence="11" type="primary">Dsec\GM22507</name>
    <name evidence="11" type="ORF">Dsec_GM22507</name>
</gene>
<evidence type="ECO:0000313" key="11">
    <source>
        <dbReference type="EMBL" id="EDW51559.1"/>
    </source>
</evidence>
<dbReference type="EC" id="2.7.11.1" evidence="1"/>
<organism evidence="12">
    <name type="scientific">Drosophila sechellia</name>
    <name type="common">Fruit fly</name>
    <dbReference type="NCBI Taxonomy" id="7238"/>
    <lineage>
        <taxon>Eukaryota</taxon>
        <taxon>Metazoa</taxon>
        <taxon>Ecdysozoa</taxon>
        <taxon>Arthropoda</taxon>
        <taxon>Hexapoda</taxon>
        <taxon>Insecta</taxon>
        <taxon>Pterygota</taxon>
        <taxon>Neoptera</taxon>
        <taxon>Endopterygota</taxon>
        <taxon>Diptera</taxon>
        <taxon>Brachycera</taxon>
        <taxon>Muscomorpha</taxon>
        <taxon>Ephydroidea</taxon>
        <taxon>Drosophilidae</taxon>
        <taxon>Drosophila</taxon>
        <taxon>Sophophora</taxon>
    </lineage>
</organism>
<evidence type="ECO:0000256" key="5">
    <source>
        <dbReference type="ARBA" id="ARBA00022777"/>
    </source>
</evidence>
<dbReference type="STRING" id="7238.B4IKG7"/>
<dbReference type="SUPFAM" id="SSF56112">
    <property type="entry name" value="Protein kinase-like (PK-like)"/>
    <property type="match status" value="1"/>
</dbReference>
<dbReference type="PANTHER" id="PTHR47634:SF9">
    <property type="entry name" value="PROTEIN KINASE DOMAIN-CONTAINING PROTEIN-RELATED"/>
    <property type="match status" value="1"/>
</dbReference>
<dbReference type="HOGENOM" id="CLU_1483505_0_0_1"/>
<dbReference type="GO" id="GO:0005524">
    <property type="term" value="F:ATP binding"/>
    <property type="evidence" value="ECO:0007669"/>
    <property type="project" value="UniProtKB-KW"/>
</dbReference>
<keyword evidence="5" id="KW-0418">Kinase</keyword>
<dbReference type="InterPro" id="IPR051334">
    <property type="entry name" value="SRPK"/>
</dbReference>
<dbReference type="PhylomeDB" id="B4IKG7"/>
<accession>B4IKG7</accession>
<dbReference type="GO" id="GO:0050684">
    <property type="term" value="P:regulation of mRNA processing"/>
    <property type="evidence" value="ECO:0007669"/>
    <property type="project" value="TreeGrafter"/>
</dbReference>
<dbReference type="GO" id="GO:0005634">
    <property type="term" value="C:nucleus"/>
    <property type="evidence" value="ECO:0007669"/>
    <property type="project" value="TreeGrafter"/>
</dbReference>
<feature type="region of interest" description="Disordered" evidence="9">
    <location>
        <begin position="136"/>
        <end position="182"/>
    </location>
</feature>
<dbReference type="PANTHER" id="PTHR47634">
    <property type="entry name" value="PROTEIN KINASE DOMAIN-CONTAINING PROTEIN-RELATED"/>
    <property type="match status" value="1"/>
</dbReference>
<evidence type="ECO:0000256" key="1">
    <source>
        <dbReference type="ARBA" id="ARBA00012513"/>
    </source>
</evidence>
<comment type="catalytic activity">
    <reaction evidence="7">
        <text>L-threonyl-[protein] + ATP = O-phospho-L-threonyl-[protein] + ADP + H(+)</text>
        <dbReference type="Rhea" id="RHEA:46608"/>
        <dbReference type="Rhea" id="RHEA-COMP:11060"/>
        <dbReference type="Rhea" id="RHEA-COMP:11605"/>
        <dbReference type="ChEBI" id="CHEBI:15378"/>
        <dbReference type="ChEBI" id="CHEBI:30013"/>
        <dbReference type="ChEBI" id="CHEBI:30616"/>
        <dbReference type="ChEBI" id="CHEBI:61977"/>
        <dbReference type="ChEBI" id="CHEBI:456216"/>
        <dbReference type="EC" id="2.7.11.1"/>
    </reaction>
</comment>
<protein>
    <recommendedName>
        <fullName evidence="1">non-specific serine/threonine protein kinase</fullName>
        <ecNumber evidence="1">2.7.11.1</ecNumber>
    </recommendedName>
</protein>
<feature type="compositionally biased region" description="Acidic residues" evidence="9">
    <location>
        <begin position="169"/>
        <end position="182"/>
    </location>
</feature>
<evidence type="ECO:0000256" key="4">
    <source>
        <dbReference type="ARBA" id="ARBA00022741"/>
    </source>
</evidence>
<keyword evidence="2" id="KW-0723">Serine/threonine-protein kinase</keyword>